<dbReference type="AlphaFoldDB" id="A0A158B1E4"/>
<dbReference type="Proteomes" id="UP000054978">
    <property type="component" value="Unassembled WGS sequence"/>
</dbReference>
<sequence>MSRTIPFQRSPKATRARLSKAQLLPIPRAVANELALAAHMSLAALRSGSPDIAPAQHVTEAMLLAKFLAEAGHGDFSHEELILADQTMAAAFDAGRASGTWVLAPEDFDRLAAIVSLYDHQLRRATLGALSVASERLERFKAGEAYQPMHTRKSAPL</sequence>
<name>A0A158B1E4_9BURK</name>
<dbReference type="RefSeq" id="WP_087046008.1">
    <property type="nucleotide sequence ID" value="NZ_FCOB02000011.1"/>
</dbReference>
<reference evidence="1" key="1">
    <citation type="submission" date="2016-01" db="EMBL/GenBank/DDBJ databases">
        <authorList>
            <person name="Peeters C."/>
        </authorList>
    </citation>
    <scope>NUCLEOTIDE SEQUENCE [LARGE SCALE GENOMIC DNA]</scope>
    <source>
        <strain evidence="1">LMG 29326</strain>
    </source>
</reference>
<dbReference type="STRING" id="1777144.AWB83_02649"/>
<keyword evidence="2" id="KW-1185">Reference proteome</keyword>
<proteinExistence type="predicted"/>
<evidence type="ECO:0000313" key="2">
    <source>
        <dbReference type="Proteomes" id="UP000054978"/>
    </source>
</evidence>
<gene>
    <name evidence="1" type="ORF">AWB83_02649</name>
</gene>
<protein>
    <submittedName>
        <fullName evidence="1">Fis family transcriptional regulator</fullName>
    </submittedName>
</protein>
<dbReference type="OrthoDB" id="9111521at2"/>
<accession>A0A158B1E4</accession>
<evidence type="ECO:0000313" key="1">
    <source>
        <dbReference type="EMBL" id="SAK64028.1"/>
    </source>
</evidence>
<comment type="caution">
    <text evidence="1">The sequence shown here is derived from an EMBL/GenBank/DDBJ whole genome shotgun (WGS) entry which is preliminary data.</text>
</comment>
<dbReference type="EMBL" id="FCOB02000011">
    <property type="protein sequence ID" value="SAK64028.1"/>
    <property type="molecule type" value="Genomic_DNA"/>
</dbReference>
<organism evidence="1 2">
    <name type="scientific">Caballeronia ptereochthonis</name>
    <dbReference type="NCBI Taxonomy" id="1777144"/>
    <lineage>
        <taxon>Bacteria</taxon>
        <taxon>Pseudomonadati</taxon>
        <taxon>Pseudomonadota</taxon>
        <taxon>Betaproteobacteria</taxon>
        <taxon>Burkholderiales</taxon>
        <taxon>Burkholderiaceae</taxon>
        <taxon>Caballeronia</taxon>
    </lineage>
</organism>